<dbReference type="SUPFAM" id="SSF51445">
    <property type="entry name" value="(Trans)glycosidases"/>
    <property type="match status" value="1"/>
</dbReference>
<evidence type="ECO:0000259" key="2">
    <source>
        <dbReference type="PROSITE" id="PS51910"/>
    </source>
</evidence>
<keyword evidence="1" id="KW-0812">Transmembrane</keyword>
<dbReference type="EMBL" id="BMFD01000004">
    <property type="protein sequence ID" value="GGC37866.1"/>
    <property type="molecule type" value="Genomic_DNA"/>
</dbReference>
<reference evidence="4" key="1">
    <citation type="journal article" date="2019" name="Int. J. Syst. Evol. Microbiol.">
        <title>The Global Catalogue of Microorganisms (GCM) 10K type strain sequencing project: providing services to taxonomists for standard genome sequencing and annotation.</title>
        <authorList>
            <consortium name="The Broad Institute Genomics Platform"/>
            <consortium name="The Broad Institute Genome Sequencing Center for Infectious Disease"/>
            <person name="Wu L."/>
            <person name="Ma J."/>
        </authorList>
    </citation>
    <scope>NUCLEOTIDE SEQUENCE [LARGE SCALE GENOMIC DNA]</scope>
    <source>
        <strain evidence="4">CGMCC 1.12479</strain>
    </source>
</reference>
<evidence type="ECO:0000313" key="4">
    <source>
        <dbReference type="Proteomes" id="UP000635885"/>
    </source>
</evidence>
<dbReference type="InterPro" id="IPR001223">
    <property type="entry name" value="Glyco_hydro18_cat"/>
</dbReference>
<keyword evidence="1" id="KW-1133">Transmembrane helix</keyword>
<protein>
    <recommendedName>
        <fullName evidence="2">GH18 domain-containing protein</fullName>
    </recommendedName>
</protein>
<dbReference type="PANTHER" id="PTHR46066:SF2">
    <property type="entry name" value="CHITINASE DOMAIN-CONTAINING PROTEIN 1"/>
    <property type="match status" value="1"/>
</dbReference>
<dbReference type="Gene3D" id="3.20.20.80">
    <property type="entry name" value="Glycosidases"/>
    <property type="match status" value="1"/>
</dbReference>
<evidence type="ECO:0000313" key="3">
    <source>
        <dbReference type="EMBL" id="GGC37866.1"/>
    </source>
</evidence>
<evidence type="ECO:0000256" key="1">
    <source>
        <dbReference type="SAM" id="Phobius"/>
    </source>
</evidence>
<keyword evidence="1" id="KW-0472">Membrane</keyword>
<dbReference type="InterPro" id="IPR017853">
    <property type="entry name" value="GH"/>
</dbReference>
<proteinExistence type="predicted"/>
<comment type="caution">
    <text evidence="3">The sequence shown here is derived from an EMBL/GenBank/DDBJ whole genome shotgun (WGS) entry which is preliminary data.</text>
</comment>
<dbReference type="Proteomes" id="UP000635885">
    <property type="component" value="Unassembled WGS sequence"/>
</dbReference>
<dbReference type="InterPro" id="IPR011583">
    <property type="entry name" value="Chitinase_II/V-like_cat"/>
</dbReference>
<dbReference type="Pfam" id="PF00704">
    <property type="entry name" value="Glyco_hydro_18"/>
    <property type="match status" value="1"/>
</dbReference>
<sequence>MRYLERTSGGLIAALGLGDQSEGLDTAKTQMTPLIQKSFIQDYAFLYDGLNGEKTNNYLQSFEYDSSKNVFKRQDLFQKKLRENVEVYTWYPYWMGDVWKSYNFDLISTISFFSYKIDPQTGSYLNPVQISQWRETALIDSAKQHGTKVLLNLALEGENNLNEYLKNEASWNTTLDSIAVLIRERDADGIEIEFFNVPEGSAGKFLDFVSFIKDNLDYRFIAKKMLVSLILPTQPDNFFAEIEDLDEYIDLFIIKGLDYHELVENGTAVAPLRTDVADGLSLENSIGQYLKMGLVAEKSILALPLYGSQWSGTWDRAGGFYETDFERKITLSEVSRVFESRDTSYVISPVLDEVSMTNYFFLEFEDDSSVECWYDDSYTLAKKIDLALFKNFKGVGFWALGYDLGSTDIWDVVEEKFTGNTVYVQDPIAEMEGYPIQVASFIQKYEKLFVVTFVMLTIIIFFTLALAFSDWRFRDTILARQLYRIIFLFGFIFITLSIATYFGILGQGNWTYFLLFFLGAAASYYIEKYGGLIKINKP</sequence>
<accession>A0ABQ1MEW9</accession>
<dbReference type="InterPro" id="IPR029070">
    <property type="entry name" value="Chitinase_insertion_sf"/>
</dbReference>
<keyword evidence="4" id="KW-1185">Reference proteome</keyword>
<name>A0ABQ1MEW9_9BACT</name>
<feature type="transmembrane region" description="Helical" evidence="1">
    <location>
        <begin position="481"/>
        <end position="504"/>
    </location>
</feature>
<feature type="transmembrane region" description="Helical" evidence="1">
    <location>
        <begin position="448"/>
        <end position="469"/>
    </location>
</feature>
<gene>
    <name evidence="3" type="ORF">GCM10010993_15960</name>
</gene>
<feature type="transmembrane region" description="Helical" evidence="1">
    <location>
        <begin position="510"/>
        <end position="527"/>
    </location>
</feature>
<dbReference type="PANTHER" id="PTHR46066">
    <property type="entry name" value="CHITINASE DOMAIN-CONTAINING PROTEIN 1 FAMILY MEMBER"/>
    <property type="match status" value="1"/>
</dbReference>
<organism evidence="3 4">
    <name type="scientific">Belliella aquatica</name>
    <dbReference type="NCBI Taxonomy" id="1323734"/>
    <lineage>
        <taxon>Bacteria</taxon>
        <taxon>Pseudomonadati</taxon>
        <taxon>Bacteroidota</taxon>
        <taxon>Cytophagia</taxon>
        <taxon>Cytophagales</taxon>
        <taxon>Cyclobacteriaceae</taxon>
        <taxon>Belliella</taxon>
    </lineage>
</organism>
<dbReference type="Gene3D" id="3.10.50.10">
    <property type="match status" value="1"/>
</dbReference>
<feature type="domain" description="GH18" evidence="2">
    <location>
        <begin position="85"/>
        <end position="420"/>
    </location>
</feature>
<dbReference type="PROSITE" id="PS51910">
    <property type="entry name" value="GH18_2"/>
    <property type="match status" value="1"/>
</dbReference>
<dbReference type="SMART" id="SM00636">
    <property type="entry name" value="Glyco_18"/>
    <property type="match status" value="1"/>
</dbReference>